<evidence type="ECO:0000259" key="6">
    <source>
        <dbReference type="PROSITE" id="PS51790"/>
    </source>
</evidence>
<evidence type="ECO:0000256" key="1">
    <source>
        <dbReference type="ARBA" id="ARBA00023002"/>
    </source>
</evidence>
<evidence type="ECO:0000256" key="2">
    <source>
        <dbReference type="ARBA" id="ARBA00023268"/>
    </source>
</evidence>
<name>A0A328Q8X3_9EURY</name>
<gene>
    <name evidence="5" type="primary">msrA</name>
    <name evidence="7" type="ORF">CA615_03630</name>
</gene>
<dbReference type="GO" id="GO:0005737">
    <property type="term" value="C:cytoplasm"/>
    <property type="evidence" value="ECO:0007669"/>
    <property type="project" value="TreeGrafter"/>
</dbReference>
<dbReference type="RefSeq" id="WP_112149488.1">
    <property type="nucleotide sequence ID" value="NZ_CAUHHK010000003.1"/>
</dbReference>
<comment type="caution">
    <text evidence="7">The sequence shown here is derived from an EMBL/GenBank/DDBJ whole genome shotgun (WGS) entry which is preliminary data.</text>
</comment>
<dbReference type="GO" id="GO:0034599">
    <property type="term" value="P:cellular response to oxidative stress"/>
    <property type="evidence" value="ECO:0007669"/>
    <property type="project" value="TreeGrafter"/>
</dbReference>
<feature type="domain" description="MsrB" evidence="6">
    <location>
        <begin position="186"/>
        <end position="307"/>
    </location>
</feature>
<dbReference type="InterPro" id="IPR002569">
    <property type="entry name" value="Met_Sox_Rdtase_MsrA_dom"/>
</dbReference>
<proteinExistence type="inferred from homology"/>
<dbReference type="GO" id="GO:0033744">
    <property type="term" value="F:L-methionine:thioredoxin-disulfide S-oxidoreductase activity"/>
    <property type="evidence" value="ECO:0007669"/>
    <property type="project" value="RHEA"/>
</dbReference>
<comment type="function">
    <text evidence="5">Has an important function as a repair enzyme for proteins that have been inactivated by oxidation. Catalyzes the reversible oxidation-reduction of methionine sulfoxide in proteins to methionine.</text>
</comment>
<organism evidence="7 8">
    <name type="scientific">Methanosphaera stadtmanae</name>
    <dbReference type="NCBI Taxonomy" id="2317"/>
    <lineage>
        <taxon>Archaea</taxon>
        <taxon>Methanobacteriati</taxon>
        <taxon>Methanobacteriota</taxon>
        <taxon>Methanomada group</taxon>
        <taxon>Methanobacteria</taxon>
        <taxon>Methanobacteriales</taxon>
        <taxon>Methanobacteriaceae</taxon>
        <taxon>Methanosphaera</taxon>
    </lineage>
</organism>
<dbReference type="FunFam" id="2.170.150.20:FF:000003">
    <property type="entry name" value="Peptide methionine sulfoxide reductase MsrB"/>
    <property type="match status" value="1"/>
</dbReference>
<dbReference type="PROSITE" id="PS51790">
    <property type="entry name" value="MSRB"/>
    <property type="match status" value="1"/>
</dbReference>
<dbReference type="InterPro" id="IPR002579">
    <property type="entry name" value="Met_Sox_Rdtase_MsrB_dom"/>
</dbReference>
<sequence length="323" mass="37455">MIDNLNKKISYKKENLRTIYLAGGCFWGVEAYISRLLGVAKTTVGYANGNTENPTYDEVCLENTNHVECVKVDYDNNILPLKKLLEEFFKIINPLTINKQGNDVGVQYRTGIYYRNETDKRIIINFINRKQGEYSQKIVTEVLPLNNFYPAEKYHQKYLEKNPTGYCHIDLTQLPNQKKQLEELLIKEDIMNLTPIEFDVTQKNATEKPFSGKYNDFNKKGLYVDVVGGEPLFISDDKFDSKCGWPSFTKPVNDSHIQKLNDTSHGMKRIEVRSKKANSHLGHVFDDGPRGEKRYCINSASMRFIPYDKLEEMGYGRYVKYFK</sequence>
<dbReference type="InterPro" id="IPR050162">
    <property type="entry name" value="MsrA_MetSO_reductase"/>
</dbReference>
<comment type="similarity">
    <text evidence="5">Belongs to the MsrA Met sulfoxide reductase family.</text>
</comment>
<dbReference type="Pfam" id="PF01625">
    <property type="entry name" value="PMSR"/>
    <property type="match status" value="1"/>
</dbReference>
<dbReference type="Pfam" id="PF01641">
    <property type="entry name" value="SelR"/>
    <property type="match status" value="1"/>
</dbReference>
<dbReference type="SUPFAM" id="SSF55068">
    <property type="entry name" value="Peptide methionine sulfoxide reductase"/>
    <property type="match status" value="1"/>
</dbReference>
<keyword evidence="1 5" id="KW-0560">Oxidoreductase</keyword>
<reference evidence="7 8" key="1">
    <citation type="submission" date="2017-05" db="EMBL/GenBank/DDBJ databases">
        <title>Host range expansion of the Methanosphaera genus to humans and monogastric animals involves recent and extensive reduction in genome content.</title>
        <authorList>
            <person name="Hoedt E.C."/>
            <person name="Volmer J.G."/>
            <person name="Parks D.H."/>
            <person name="Rosewarne C.P."/>
            <person name="Denman S.E."/>
            <person name="Mcsweeney C.S."/>
            <person name="O Cuiv P."/>
            <person name="Hugenholtz P."/>
            <person name="Tyson G.W."/>
            <person name="Morrison M."/>
        </authorList>
    </citation>
    <scope>NUCLEOTIDE SEQUENCE [LARGE SCALE GENOMIC DNA]</scope>
    <source>
        <strain evidence="7 8">PA5</strain>
    </source>
</reference>
<dbReference type="Gene3D" id="3.30.1060.10">
    <property type="entry name" value="Peptide methionine sulphoxide reductase MsrA"/>
    <property type="match status" value="1"/>
</dbReference>
<dbReference type="AlphaFoldDB" id="A0A328Q8X3"/>
<dbReference type="InterPro" id="IPR011057">
    <property type="entry name" value="Mss4-like_sf"/>
</dbReference>
<evidence type="ECO:0000313" key="7">
    <source>
        <dbReference type="EMBL" id="RAP03180.1"/>
    </source>
</evidence>
<dbReference type="NCBIfam" id="TIGR00357">
    <property type="entry name" value="peptide-methionine (R)-S-oxide reductase MsrB"/>
    <property type="match status" value="1"/>
</dbReference>
<dbReference type="NCBIfam" id="TIGR00401">
    <property type="entry name" value="msrA"/>
    <property type="match status" value="1"/>
</dbReference>
<comment type="catalytic activity">
    <reaction evidence="3 5">
        <text>L-methionyl-[protein] + [thioredoxin]-disulfide + H2O = L-methionyl-(S)-S-oxide-[protein] + [thioredoxin]-dithiol</text>
        <dbReference type="Rhea" id="RHEA:14217"/>
        <dbReference type="Rhea" id="RHEA-COMP:10698"/>
        <dbReference type="Rhea" id="RHEA-COMP:10700"/>
        <dbReference type="Rhea" id="RHEA-COMP:12313"/>
        <dbReference type="Rhea" id="RHEA-COMP:12315"/>
        <dbReference type="ChEBI" id="CHEBI:15377"/>
        <dbReference type="ChEBI" id="CHEBI:16044"/>
        <dbReference type="ChEBI" id="CHEBI:29950"/>
        <dbReference type="ChEBI" id="CHEBI:44120"/>
        <dbReference type="ChEBI" id="CHEBI:50058"/>
        <dbReference type="EC" id="1.8.4.11"/>
    </reaction>
</comment>
<dbReference type="HAMAP" id="MF_01401">
    <property type="entry name" value="MsrA"/>
    <property type="match status" value="1"/>
</dbReference>
<feature type="active site" evidence="5">
    <location>
        <position position="25"/>
    </location>
</feature>
<dbReference type="GO" id="GO:0033743">
    <property type="term" value="F:peptide-methionine (R)-S-oxide reductase activity"/>
    <property type="evidence" value="ECO:0007669"/>
    <property type="project" value="InterPro"/>
</dbReference>
<comment type="catalytic activity">
    <reaction evidence="4 5">
        <text>[thioredoxin]-disulfide + L-methionine + H2O = L-methionine (S)-S-oxide + [thioredoxin]-dithiol</text>
        <dbReference type="Rhea" id="RHEA:19993"/>
        <dbReference type="Rhea" id="RHEA-COMP:10698"/>
        <dbReference type="Rhea" id="RHEA-COMP:10700"/>
        <dbReference type="ChEBI" id="CHEBI:15377"/>
        <dbReference type="ChEBI" id="CHEBI:29950"/>
        <dbReference type="ChEBI" id="CHEBI:50058"/>
        <dbReference type="ChEBI" id="CHEBI:57844"/>
        <dbReference type="ChEBI" id="CHEBI:58772"/>
        <dbReference type="EC" id="1.8.4.11"/>
    </reaction>
</comment>
<protein>
    <recommendedName>
        <fullName evidence="5">Peptide methionine sulfoxide reductase MsrA</fullName>
        <shortName evidence="5">Protein-methionine-S-oxide reductase</shortName>
        <ecNumber evidence="5">1.8.4.11</ecNumber>
    </recommendedName>
    <alternativeName>
        <fullName evidence="5">Peptide-methionine (S)-S-oxide reductase</fullName>
        <shortName evidence="5">Peptide Met(O) reductase</shortName>
    </alternativeName>
</protein>
<dbReference type="EMBL" id="NGJK01000035">
    <property type="protein sequence ID" value="RAP03180.1"/>
    <property type="molecule type" value="Genomic_DNA"/>
</dbReference>
<dbReference type="PANTHER" id="PTHR42799">
    <property type="entry name" value="MITOCHONDRIAL PEPTIDE METHIONINE SULFOXIDE REDUCTASE"/>
    <property type="match status" value="1"/>
</dbReference>
<dbReference type="GO" id="GO:0008113">
    <property type="term" value="F:peptide-methionine (S)-S-oxide reductase activity"/>
    <property type="evidence" value="ECO:0007669"/>
    <property type="project" value="UniProtKB-UniRule"/>
</dbReference>
<dbReference type="EC" id="1.8.4.11" evidence="5"/>
<dbReference type="Proteomes" id="UP000248557">
    <property type="component" value="Unassembled WGS sequence"/>
</dbReference>
<keyword evidence="2" id="KW-0511">Multifunctional enzyme</keyword>
<evidence type="ECO:0000256" key="4">
    <source>
        <dbReference type="ARBA" id="ARBA00048782"/>
    </source>
</evidence>
<dbReference type="PANTHER" id="PTHR42799:SF2">
    <property type="entry name" value="MITOCHONDRIAL PEPTIDE METHIONINE SULFOXIDE REDUCTASE"/>
    <property type="match status" value="1"/>
</dbReference>
<dbReference type="Gene3D" id="2.170.150.20">
    <property type="entry name" value="Peptide methionine sulfoxide reductase"/>
    <property type="match status" value="1"/>
</dbReference>
<accession>A0A328Q8X3</accession>
<dbReference type="SUPFAM" id="SSF51316">
    <property type="entry name" value="Mss4-like"/>
    <property type="match status" value="1"/>
</dbReference>
<evidence type="ECO:0000313" key="8">
    <source>
        <dbReference type="Proteomes" id="UP000248557"/>
    </source>
</evidence>
<evidence type="ECO:0000256" key="3">
    <source>
        <dbReference type="ARBA" id="ARBA00047806"/>
    </source>
</evidence>
<evidence type="ECO:0000256" key="5">
    <source>
        <dbReference type="HAMAP-Rule" id="MF_01401"/>
    </source>
</evidence>
<dbReference type="InterPro" id="IPR036509">
    <property type="entry name" value="Met_Sox_Rdtase_MsrA_sf"/>
</dbReference>